<proteinExistence type="inferred from homology"/>
<sequence>MNVECKIVDRNLIVIMLGELDHHNAKVVREKIDKLIERNNIQNIIFDFGHMDFMDSSGIGVIMGRYKNLNSIGGSVGVTNVKPSVDRIFNLSGLYKIISKYESINDALKVI</sequence>
<dbReference type="PANTHER" id="PTHR33495:SF2">
    <property type="entry name" value="ANTI-SIGMA FACTOR ANTAGONIST TM_1081-RELATED"/>
    <property type="match status" value="1"/>
</dbReference>
<keyword evidence="5" id="KW-0749">Sporulation</keyword>
<dbReference type="GO" id="GO:0045152">
    <property type="term" value="F:antisigma factor binding"/>
    <property type="evidence" value="ECO:0007669"/>
    <property type="project" value="InterPro"/>
</dbReference>
<evidence type="ECO:0000256" key="1">
    <source>
        <dbReference type="ARBA" id="ARBA00001976"/>
    </source>
</evidence>
<evidence type="ECO:0000256" key="3">
    <source>
        <dbReference type="ARBA" id="ARBA00020784"/>
    </source>
</evidence>
<dbReference type="InterPro" id="IPR036513">
    <property type="entry name" value="STAS_dom_sf"/>
</dbReference>
<keyword evidence="4" id="KW-0597">Phosphoprotein</keyword>
<dbReference type="EMBL" id="SMAL01000006">
    <property type="protein sequence ID" value="TCT14284.1"/>
    <property type="molecule type" value="Genomic_DNA"/>
</dbReference>
<protein>
    <recommendedName>
        <fullName evidence="3 6">Anti-sigma F factor antagonist</fullName>
    </recommendedName>
    <alternativeName>
        <fullName evidence="6">Stage II sporulation protein</fullName>
    </alternativeName>
</protein>
<evidence type="ECO:0000256" key="6">
    <source>
        <dbReference type="RuleBase" id="RU003749"/>
    </source>
</evidence>
<dbReference type="OrthoDB" id="9796601at2"/>
<dbReference type="Pfam" id="PF01740">
    <property type="entry name" value="STAS"/>
    <property type="match status" value="1"/>
</dbReference>
<evidence type="ECO:0000256" key="5">
    <source>
        <dbReference type="ARBA" id="ARBA00022969"/>
    </source>
</evidence>
<organism evidence="8 9">
    <name type="scientific">Natranaerovirga pectinivora</name>
    <dbReference type="NCBI Taxonomy" id="682400"/>
    <lineage>
        <taxon>Bacteria</taxon>
        <taxon>Bacillati</taxon>
        <taxon>Bacillota</taxon>
        <taxon>Clostridia</taxon>
        <taxon>Lachnospirales</taxon>
        <taxon>Natranaerovirgaceae</taxon>
        <taxon>Natranaerovirga</taxon>
    </lineage>
</organism>
<comment type="similarity">
    <text evidence="2 6">Belongs to the anti-sigma-factor antagonist family.</text>
</comment>
<evidence type="ECO:0000256" key="4">
    <source>
        <dbReference type="ARBA" id="ARBA00022553"/>
    </source>
</evidence>
<dbReference type="PANTHER" id="PTHR33495">
    <property type="entry name" value="ANTI-SIGMA FACTOR ANTAGONIST TM_1081-RELATED-RELATED"/>
    <property type="match status" value="1"/>
</dbReference>
<comment type="function">
    <text evidence="1">In the phosphorylated form it could act as an anti-anti-sigma factor that counteracts SpoIIAB and thus releases sigma f from inhibition.</text>
</comment>
<evidence type="ECO:0000313" key="9">
    <source>
        <dbReference type="Proteomes" id="UP000294902"/>
    </source>
</evidence>
<reference evidence="8 9" key="1">
    <citation type="submission" date="2019-03" db="EMBL/GenBank/DDBJ databases">
        <title>Genomic Encyclopedia of Type Strains, Phase IV (KMG-IV): sequencing the most valuable type-strain genomes for metagenomic binning, comparative biology and taxonomic classification.</title>
        <authorList>
            <person name="Goeker M."/>
        </authorList>
    </citation>
    <scope>NUCLEOTIDE SEQUENCE [LARGE SCALE GENOMIC DNA]</scope>
    <source>
        <strain evidence="8 9">DSM 24629</strain>
    </source>
</reference>
<dbReference type="PROSITE" id="PS50801">
    <property type="entry name" value="STAS"/>
    <property type="match status" value="1"/>
</dbReference>
<comment type="caution">
    <text evidence="8">The sequence shown here is derived from an EMBL/GenBank/DDBJ whole genome shotgun (WGS) entry which is preliminary data.</text>
</comment>
<dbReference type="InterPro" id="IPR014237">
    <property type="entry name" value="Anti-sigma_F_ant"/>
</dbReference>
<evidence type="ECO:0000256" key="2">
    <source>
        <dbReference type="ARBA" id="ARBA00009013"/>
    </source>
</evidence>
<dbReference type="AlphaFoldDB" id="A0A4R3MJ41"/>
<dbReference type="InterPro" id="IPR002645">
    <property type="entry name" value="STAS_dom"/>
</dbReference>
<keyword evidence="9" id="KW-1185">Reference proteome</keyword>
<gene>
    <name evidence="8" type="ORF">EDC18_10681</name>
</gene>
<evidence type="ECO:0000313" key="8">
    <source>
        <dbReference type="EMBL" id="TCT14284.1"/>
    </source>
</evidence>
<dbReference type="Gene3D" id="3.30.750.24">
    <property type="entry name" value="STAS domain"/>
    <property type="match status" value="1"/>
</dbReference>
<feature type="domain" description="STAS" evidence="7">
    <location>
        <begin position="1"/>
        <end position="111"/>
    </location>
</feature>
<dbReference type="GO" id="GO:0030435">
    <property type="term" value="P:sporulation resulting in formation of a cellular spore"/>
    <property type="evidence" value="ECO:0007669"/>
    <property type="project" value="UniProtKB-KW"/>
</dbReference>
<dbReference type="GO" id="GO:0043856">
    <property type="term" value="F:anti-sigma factor antagonist activity"/>
    <property type="evidence" value="ECO:0007669"/>
    <property type="project" value="InterPro"/>
</dbReference>
<dbReference type="CDD" id="cd07043">
    <property type="entry name" value="STAS_anti-anti-sigma_factors"/>
    <property type="match status" value="1"/>
</dbReference>
<dbReference type="NCBIfam" id="TIGR00377">
    <property type="entry name" value="ant_ant_sig"/>
    <property type="match status" value="1"/>
</dbReference>
<dbReference type="InterPro" id="IPR003658">
    <property type="entry name" value="Anti-sigma_ant"/>
</dbReference>
<evidence type="ECO:0000259" key="7">
    <source>
        <dbReference type="PROSITE" id="PS50801"/>
    </source>
</evidence>
<dbReference type="NCBIfam" id="TIGR02886">
    <property type="entry name" value="spore_II_AA"/>
    <property type="match status" value="1"/>
</dbReference>
<dbReference type="RefSeq" id="WP_132252549.1">
    <property type="nucleotide sequence ID" value="NZ_SMAL01000006.1"/>
</dbReference>
<dbReference type="SUPFAM" id="SSF52091">
    <property type="entry name" value="SpoIIaa-like"/>
    <property type="match status" value="1"/>
</dbReference>
<name>A0A4R3MJ41_9FIRM</name>
<dbReference type="Proteomes" id="UP000294902">
    <property type="component" value="Unassembled WGS sequence"/>
</dbReference>
<accession>A0A4R3MJ41</accession>